<dbReference type="PANTHER" id="PTHR35005">
    <property type="entry name" value="3-DEHYDRO-SCYLLO-INOSOSE HYDROLASE"/>
    <property type="match status" value="1"/>
</dbReference>
<dbReference type="EC" id="3.5.2.10" evidence="6"/>
<keyword evidence="7" id="KW-1185">Reference proteome</keyword>
<evidence type="ECO:0000256" key="1">
    <source>
        <dbReference type="ARBA" id="ARBA00001947"/>
    </source>
</evidence>
<comment type="cofactor">
    <cofactor evidence="1">
        <name>Zn(2+)</name>
        <dbReference type="ChEBI" id="CHEBI:29105"/>
    </cofactor>
</comment>
<evidence type="ECO:0000313" key="7">
    <source>
        <dbReference type="Proteomes" id="UP000590740"/>
    </source>
</evidence>
<keyword evidence="2" id="KW-0479">Metal-binding</keyword>
<sequence length="252" mass="28551">MQLADLKWSEVDALSRDTPVIFPVAALEQHGRHMPVFTDSMLTNELIRRTEAVLGERVLIAPLTWLGNSHHHMDFPGTLSAEPRLYLDLLNGLMENFIAHGFKRLVFLNGHGGNDIPGKQAVFETRQKYRDRSDLLLLFATYWNLGAKPWTRDPSIQQRVMGHACEWETSMVLRLRPELVGDLTKTGDVPFGNPFEPASRGWIMTDRSEPGHVGDPRSATAEKGEVLFQCFSETVVKMLERVIAWDGRSWEG</sequence>
<dbReference type="AlphaFoldDB" id="A0A7W8DL02"/>
<dbReference type="PANTHER" id="PTHR35005:SF1">
    <property type="entry name" value="2-AMINO-5-FORMYLAMINO-6-RIBOSYLAMINOPYRIMIDIN-4(3H)-ONE 5'-MONOPHOSPHATE DEFORMYLASE"/>
    <property type="match status" value="1"/>
</dbReference>
<dbReference type="InterPro" id="IPR024087">
    <property type="entry name" value="Creatininase-like_sf"/>
</dbReference>
<evidence type="ECO:0000256" key="3">
    <source>
        <dbReference type="ARBA" id="ARBA00022801"/>
    </source>
</evidence>
<keyword evidence="4" id="KW-0862">Zinc</keyword>
<accession>A0A7W8DL02</accession>
<dbReference type="GO" id="GO:0047789">
    <property type="term" value="F:creatininase activity"/>
    <property type="evidence" value="ECO:0007669"/>
    <property type="project" value="UniProtKB-EC"/>
</dbReference>
<gene>
    <name evidence="6" type="ORF">HNQ65_003419</name>
</gene>
<proteinExistence type="inferred from homology"/>
<dbReference type="Gene3D" id="3.40.50.10310">
    <property type="entry name" value="Creatininase"/>
    <property type="match status" value="1"/>
</dbReference>
<dbReference type="GO" id="GO:0046872">
    <property type="term" value="F:metal ion binding"/>
    <property type="evidence" value="ECO:0007669"/>
    <property type="project" value="UniProtKB-KW"/>
</dbReference>
<name>A0A7W8DL02_9BACT</name>
<dbReference type="Pfam" id="PF02633">
    <property type="entry name" value="Creatininase"/>
    <property type="match status" value="1"/>
</dbReference>
<keyword evidence="3 6" id="KW-0378">Hydrolase</keyword>
<comment type="similarity">
    <text evidence="5">Belongs to the creatininase superfamily.</text>
</comment>
<organism evidence="6 7">
    <name type="scientific">Prosthecobacter vanneervenii</name>
    <dbReference type="NCBI Taxonomy" id="48466"/>
    <lineage>
        <taxon>Bacteria</taxon>
        <taxon>Pseudomonadati</taxon>
        <taxon>Verrucomicrobiota</taxon>
        <taxon>Verrucomicrobiia</taxon>
        <taxon>Verrucomicrobiales</taxon>
        <taxon>Verrucomicrobiaceae</taxon>
        <taxon>Prosthecobacter</taxon>
    </lineage>
</organism>
<dbReference type="RefSeq" id="WP_184341021.1">
    <property type="nucleotide sequence ID" value="NZ_JACHIG010000007.1"/>
</dbReference>
<dbReference type="EMBL" id="JACHIG010000007">
    <property type="protein sequence ID" value="MBB5033829.1"/>
    <property type="molecule type" value="Genomic_DNA"/>
</dbReference>
<evidence type="ECO:0000256" key="2">
    <source>
        <dbReference type="ARBA" id="ARBA00022723"/>
    </source>
</evidence>
<dbReference type="Proteomes" id="UP000590740">
    <property type="component" value="Unassembled WGS sequence"/>
</dbReference>
<dbReference type="SUPFAM" id="SSF102215">
    <property type="entry name" value="Creatininase"/>
    <property type="match status" value="1"/>
</dbReference>
<evidence type="ECO:0000256" key="4">
    <source>
        <dbReference type="ARBA" id="ARBA00022833"/>
    </source>
</evidence>
<comment type="caution">
    <text evidence="6">The sequence shown here is derived from an EMBL/GenBank/DDBJ whole genome shotgun (WGS) entry which is preliminary data.</text>
</comment>
<dbReference type="GO" id="GO:0009231">
    <property type="term" value="P:riboflavin biosynthetic process"/>
    <property type="evidence" value="ECO:0007669"/>
    <property type="project" value="TreeGrafter"/>
</dbReference>
<reference evidence="6 7" key="1">
    <citation type="submission" date="2020-08" db="EMBL/GenBank/DDBJ databases">
        <title>Genomic Encyclopedia of Type Strains, Phase IV (KMG-IV): sequencing the most valuable type-strain genomes for metagenomic binning, comparative biology and taxonomic classification.</title>
        <authorList>
            <person name="Goeker M."/>
        </authorList>
    </citation>
    <scope>NUCLEOTIDE SEQUENCE [LARGE SCALE GENOMIC DNA]</scope>
    <source>
        <strain evidence="6 7">DSM 12252</strain>
    </source>
</reference>
<evidence type="ECO:0000256" key="5">
    <source>
        <dbReference type="ARBA" id="ARBA00024029"/>
    </source>
</evidence>
<dbReference type="InterPro" id="IPR003785">
    <property type="entry name" value="Creatininase/forma_Hydrolase"/>
</dbReference>
<protein>
    <submittedName>
        <fullName evidence="6">Creatinine amidohydrolase</fullName>
        <ecNumber evidence="6">3.5.2.10</ecNumber>
    </submittedName>
</protein>
<evidence type="ECO:0000313" key="6">
    <source>
        <dbReference type="EMBL" id="MBB5033829.1"/>
    </source>
</evidence>
<dbReference type="GO" id="GO:0016811">
    <property type="term" value="F:hydrolase activity, acting on carbon-nitrogen (but not peptide) bonds, in linear amides"/>
    <property type="evidence" value="ECO:0007669"/>
    <property type="project" value="TreeGrafter"/>
</dbReference>